<reference evidence="1 2" key="1">
    <citation type="submission" date="2018-04" db="EMBL/GenBank/DDBJ databases">
        <title>Massilia violaceinigra sp. nov., a novel purple-pigmented bacterium isolated from Tianshan glacier, Xinjiang, China.</title>
        <authorList>
            <person name="Wang H."/>
        </authorList>
    </citation>
    <scope>NUCLEOTIDE SEQUENCE [LARGE SCALE GENOMIC DNA]</scope>
    <source>
        <strain evidence="1 2">B448-2</strain>
    </source>
</reference>
<dbReference type="Proteomes" id="UP000241421">
    <property type="component" value="Unassembled WGS sequence"/>
</dbReference>
<dbReference type="EMBL" id="PXWF02000196">
    <property type="protein sequence ID" value="PWF48421.1"/>
    <property type="molecule type" value="Genomic_DNA"/>
</dbReference>
<proteinExistence type="predicted"/>
<comment type="caution">
    <text evidence="1">The sequence shown here is derived from an EMBL/GenBank/DDBJ whole genome shotgun (WGS) entry which is preliminary data.</text>
</comment>
<gene>
    <name evidence="1" type="ORF">C7C56_011925</name>
</gene>
<name>A0A2U2HLM0_9BURK</name>
<dbReference type="AlphaFoldDB" id="A0A2U2HLM0"/>
<organism evidence="1 2">
    <name type="scientific">Massilia glaciei</name>
    <dbReference type="NCBI Taxonomy" id="1524097"/>
    <lineage>
        <taxon>Bacteria</taxon>
        <taxon>Pseudomonadati</taxon>
        <taxon>Pseudomonadota</taxon>
        <taxon>Betaproteobacteria</taxon>
        <taxon>Burkholderiales</taxon>
        <taxon>Oxalobacteraceae</taxon>
        <taxon>Telluria group</taxon>
        <taxon>Massilia</taxon>
    </lineage>
</organism>
<keyword evidence="2" id="KW-1185">Reference proteome</keyword>
<accession>A0A2U2HLM0</accession>
<protein>
    <submittedName>
        <fullName evidence="1">Uncharacterized protein</fullName>
    </submittedName>
</protein>
<evidence type="ECO:0000313" key="2">
    <source>
        <dbReference type="Proteomes" id="UP000241421"/>
    </source>
</evidence>
<evidence type="ECO:0000313" key="1">
    <source>
        <dbReference type="EMBL" id="PWF48421.1"/>
    </source>
</evidence>
<sequence>MAELTFWLNAWNNERQISVDEQLALILQSANAERRDERIDRGATLTLLTYELAEADPEADSTQCHSVAAYAISARGYLEISAYFDSPAARALAYDIIGSIRAEA</sequence>